<evidence type="ECO:0000256" key="1">
    <source>
        <dbReference type="ARBA" id="ARBA00022475"/>
    </source>
</evidence>
<feature type="binding site" evidence="10">
    <location>
        <position position="224"/>
    </location>
    <ligand>
        <name>Mn(2+)</name>
        <dbReference type="ChEBI" id="CHEBI:29035"/>
        <label>1</label>
    </ligand>
</feature>
<dbReference type="InterPro" id="IPR010138">
    <property type="entry name" value="UDP-diacylglucosamine_Hdrlase"/>
</dbReference>
<comment type="similarity">
    <text evidence="10">Belongs to the LpxH family.</text>
</comment>
<evidence type="ECO:0000259" key="11">
    <source>
        <dbReference type="Pfam" id="PF00149"/>
    </source>
</evidence>
<keyword evidence="5 10" id="KW-0479">Metal-binding</keyword>
<feature type="binding site" evidence="10">
    <location>
        <position position="30"/>
    </location>
    <ligand>
        <name>Mn(2+)</name>
        <dbReference type="ChEBI" id="CHEBI:29035"/>
        <label>1</label>
    </ligand>
</feature>
<feature type="domain" description="Calcineurin-like phosphoesterase" evidence="11">
    <location>
        <begin position="24"/>
        <end position="226"/>
    </location>
</feature>
<comment type="cofactor">
    <cofactor evidence="10">
        <name>Mn(2+)</name>
        <dbReference type="ChEBI" id="CHEBI:29035"/>
    </cofactor>
    <text evidence="10">Binds 2 Mn(2+) ions per subunit in a binuclear metal center.</text>
</comment>
<evidence type="ECO:0000313" key="13">
    <source>
        <dbReference type="Proteomes" id="UP000013232"/>
    </source>
</evidence>
<dbReference type="GO" id="GO:0019897">
    <property type="term" value="C:extrinsic component of plasma membrane"/>
    <property type="evidence" value="ECO:0007669"/>
    <property type="project" value="UniProtKB-UniRule"/>
</dbReference>
<accession>N6Y784</accession>
<feature type="binding site" evidence="10">
    <location>
        <position position="141"/>
    </location>
    <ligand>
        <name>Mn(2+)</name>
        <dbReference type="ChEBI" id="CHEBI:29035"/>
        <label>2</label>
    </ligand>
</feature>
<dbReference type="EC" id="3.6.1.54" evidence="10"/>
<keyword evidence="7 10" id="KW-0443">Lipid metabolism</keyword>
<dbReference type="PANTHER" id="PTHR34990">
    <property type="entry name" value="UDP-2,3-DIACYLGLUCOSAMINE HYDROLASE-RELATED"/>
    <property type="match status" value="1"/>
</dbReference>
<dbReference type="PANTHER" id="PTHR34990:SF1">
    <property type="entry name" value="UDP-2,3-DIACYLGLUCOSAMINE HYDROLASE"/>
    <property type="match status" value="1"/>
</dbReference>
<feature type="binding site" evidence="10">
    <location>
        <position position="191"/>
    </location>
    <ligand>
        <name>substrate</name>
    </ligand>
</feature>
<dbReference type="Proteomes" id="UP000013232">
    <property type="component" value="Unassembled WGS sequence"/>
</dbReference>
<dbReference type="HAMAP" id="MF_00575">
    <property type="entry name" value="LpxH"/>
    <property type="match status" value="1"/>
</dbReference>
<keyword evidence="13" id="KW-1185">Reference proteome</keyword>
<dbReference type="GO" id="GO:0005737">
    <property type="term" value="C:cytoplasm"/>
    <property type="evidence" value="ECO:0007669"/>
    <property type="project" value="InterPro"/>
</dbReference>
<feature type="binding site" evidence="10">
    <location>
        <position position="63"/>
    </location>
    <ligand>
        <name>Mn(2+)</name>
        <dbReference type="ChEBI" id="CHEBI:29035"/>
        <label>1</label>
    </ligand>
</feature>
<feature type="binding site" evidence="10">
    <location>
        <position position="32"/>
    </location>
    <ligand>
        <name>Mn(2+)</name>
        <dbReference type="ChEBI" id="CHEBI:29035"/>
        <label>1</label>
    </ligand>
</feature>
<dbReference type="UniPathway" id="UPA00359">
    <property type="reaction ID" value="UER00480"/>
</dbReference>
<sequence>MSPEASPSPADRCTAPETANARLPALFISDLHLSEDAPDTAAAFIGFMQHRARKAASLFILGDLFEYWAGDDDLDTPFNRRMCDAIRALADNGTAVFFMNGNRDLLAGSGFARASGAALLPDPSIIRFDDAPGSPQVLLSHGDALCTDDTAYQAYRAQVREPAWQRGFLAQPLAARRAFIESLRQKSEAAKREKAMEIMDVNADAVAGLLRASAGAVLVHGHTHRPARHIHVIDGMQRVRWVLADWHGAPRWLAFDGQRFTTDADMPN</sequence>
<evidence type="ECO:0000256" key="10">
    <source>
        <dbReference type="HAMAP-Rule" id="MF_00575"/>
    </source>
</evidence>
<keyword evidence="2 10" id="KW-0444">Lipid biosynthesis</keyword>
<evidence type="ECO:0000256" key="7">
    <source>
        <dbReference type="ARBA" id="ARBA00023098"/>
    </source>
</evidence>
<feature type="binding site" evidence="10">
    <location>
        <position position="63"/>
    </location>
    <ligand>
        <name>Mn(2+)</name>
        <dbReference type="ChEBI" id="CHEBI:29035"/>
        <label>2</label>
    </ligand>
</feature>
<evidence type="ECO:0000313" key="12">
    <source>
        <dbReference type="EMBL" id="ENO90151.1"/>
    </source>
</evidence>
<keyword evidence="9 10" id="KW-0464">Manganese</keyword>
<proteinExistence type="inferred from homology"/>
<feature type="binding site" evidence="10">
    <location>
        <position position="102"/>
    </location>
    <ligand>
        <name>Mn(2+)</name>
        <dbReference type="ChEBI" id="CHEBI:29035"/>
        <label>2</label>
    </ligand>
</feature>
<feature type="binding site" evidence="10">
    <location>
        <position position="222"/>
    </location>
    <ligand>
        <name>substrate</name>
    </ligand>
</feature>
<comment type="pathway">
    <text evidence="10">Glycolipid biosynthesis; lipid IV(A) biosynthesis; lipid IV(A) from (3R)-3-hydroxytetradecanoyl-[acyl-carrier-protein] and UDP-N-acetyl-alpha-D-glucosamine: step 4/6.</text>
</comment>
<dbReference type="GO" id="GO:0008758">
    <property type="term" value="F:UDP-2,3-diacylglucosamine hydrolase activity"/>
    <property type="evidence" value="ECO:0007669"/>
    <property type="project" value="UniProtKB-UniRule"/>
</dbReference>
<keyword evidence="8 10" id="KW-0472">Membrane</keyword>
<keyword evidence="4 10" id="KW-0441">Lipid A biosynthesis</keyword>
<feature type="binding site" evidence="10">
    <location>
        <position position="222"/>
    </location>
    <ligand>
        <name>Mn(2+)</name>
        <dbReference type="ChEBI" id="CHEBI:29035"/>
        <label>2</label>
    </ligand>
</feature>
<name>N6Y784_THAL4</name>
<dbReference type="EMBL" id="AMXE01000005">
    <property type="protein sequence ID" value="ENO90151.1"/>
    <property type="molecule type" value="Genomic_DNA"/>
</dbReference>
<feature type="binding site" evidence="10">
    <location>
        <begin position="102"/>
        <end position="103"/>
    </location>
    <ligand>
        <name>substrate</name>
    </ligand>
</feature>
<protein>
    <recommendedName>
        <fullName evidence="10">UDP-2,3-diacylglucosamine hydrolase</fullName>
        <ecNumber evidence="10">3.6.1.54</ecNumber>
    </recommendedName>
    <alternativeName>
        <fullName evidence="10">UDP-2,3-diacylglucosamine diphosphatase</fullName>
    </alternativeName>
</protein>
<evidence type="ECO:0000256" key="3">
    <source>
        <dbReference type="ARBA" id="ARBA00022519"/>
    </source>
</evidence>
<evidence type="ECO:0000256" key="6">
    <source>
        <dbReference type="ARBA" id="ARBA00022801"/>
    </source>
</evidence>
<evidence type="ECO:0000256" key="9">
    <source>
        <dbReference type="ARBA" id="ARBA00023211"/>
    </source>
</evidence>
<organism evidence="12 13">
    <name type="scientific">Thauera linaloolentis (strain DSM 12138 / JCM 21573 / CCUG 41526 / CIP 105981 / IAM 15112 / NBRC 102519 / 47Lol)</name>
    <dbReference type="NCBI Taxonomy" id="1123367"/>
    <lineage>
        <taxon>Bacteria</taxon>
        <taxon>Pseudomonadati</taxon>
        <taxon>Pseudomonadota</taxon>
        <taxon>Betaproteobacteria</taxon>
        <taxon>Rhodocyclales</taxon>
        <taxon>Zoogloeaceae</taxon>
        <taxon>Thauera</taxon>
    </lineage>
</organism>
<feature type="binding site" evidence="10">
    <location>
        <position position="194"/>
    </location>
    <ligand>
        <name>substrate</name>
    </ligand>
</feature>
<dbReference type="InterPro" id="IPR043461">
    <property type="entry name" value="LpxH-like"/>
</dbReference>
<gene>
    <name evidence="10" type="primary">lpxH</name>
    <name evidence="12" type="ORF">C666_02795</name>
</gene>
<keyword evidence="6 10" id="KW-0378">Hydrolase</keyword>
<evidence type="ECO:0000256" key="5">
    <source>
        <dbReference type="ARBA" id="ARBA00022723"/>
    </source>
</evidence>
<comment type="subcellular location">
    <subcellularLocation>
        <location evidence="10">Cell inner membrane</location>
        <topology evidence="10">Peripheral membrane protein</topology>
        <orientation evidence="10">Cytoplasmic side</orientation>
    </subcellularLocation>
</comment>
<dbReference type="GO" id="GO:0009245">
    <property type="term" value="P:lipid A biosynthetic process"/>
    <property type="evidence" value="ECO:0007669"/>
    <property type="project" value="UniProtKB-UniRule"/>
</dbReference>
<dbReference type="AlphaFoldDB" id="N6Y784"/>
<evidence type="ECO:0000256" key="4">
    <source>
        <dbReference type="ARBA" id="ARBA00022556"/>
    </source>
</evidence>
<dbReference type="STRING" id="1123367.GCA_000621305_00962"/>
<dbReference type="RefSeq" id="WP_004333467.1">
    <property type="nucleotide sequence ID" value="NZ_AMXE01000005.1"/>
</dbReference>
<dbReference type="NCBIfam" id="NF003743">
    <property type="entry name" value="PRK05340.1"/>
    <property type="match status" value="1"/>
</dbReference>
<dbReference type="NCBIfam" id="TIGR01854">
    <property type="entry name" value="lipid_A_lpxH"/>
    <property type="match status" value="1"/>
</dbReference>
<keyword evidence="3 10" id="KW-0997">Cell inner membrane</keyword>
<feature type="binding site" evidence="10">
    <location>
        <position position="149"/>
    </location>
    <ligand>
        <name>substrate</name>
    </ligand>
</feature>
<dbReference type="Pfam" id="PF00149">
    <property type="entry name" value="Metallophos"/>
    <property type="match status" value="1"/>
</dbReference>
<evidence type="ECO:0000256" key="2">
    <source>
        <dbReference type="ARBA" id="ARBA00022516"/>
    </source>
</evidence>
<comment type="caution">
    <text evidence="12">The sequence shown here is derived from an EMBL/GenBank/DDBJ whole genome shotgun (WGS) entry which is preliminary data.</text>
</comment>
<dbReference type="Gene3D" id="3.60.21.10">
    <property type="match status" value="1"/>
</dbReference>
<dbReference type="CDD" id="cd07398">
    <property type="entry name" value="MPP_YbbF-LpxH"/>
    <property type="match status" value="1"/>
</dbReference>
<comment type="catalytic activity">
    <reaction evidence="10">
        <text>UDP-2-N,3-O-bis[(3R)-3-hydroxytetradecanoyl]-alpha-D-glucosamine + H2O = 2-N,3-O-bis[(3R)-3-hydroxytetradecanoyl]-alpha-D-glucosaminyl 1-phosphate + UMP + 2 H(+)</text>
        <dbReference type="Rhea" id="RHEA:25213"/>
        <dbReference type="ChEBI" id="CHEBI:15377"/>
        <dbReference type="ChEBI" id="CHEBI:15378"/>
        <dbReference type="ChEBI" id="CHEBI:57865"/>
        <dbReference type="ChEBI" id="CHEBI:57957"/>
        <dbReference type="ChEBI" id="CHEBI:78847"/>
        <dbReference type="EC" id="3.6.1.54"/>
    </reaction>
</comment>
<feature type="binding site" evidence="10">
    <location>
        <position position="187"/>
    </location>
    <ligand>
        <name>substrate</name>
    </ligand>
</feature>
<dbReference type="eggNOG" id="COG2908">
    <property type="taxonomic scope" value="Bacteria"/>
</dbReference>
<evidence type="ECO:0000256" key="8">
    <source>
        <dbReference type="ARBA" id="ARBA00023136"/>
    </source>
</evidence>
<dbReference type="InterPro" id="IPR004843">
    <property type="entry name" value="Calcineurin-like_PHP"/>
</dbReference>
<dbReference type="GO" id="GO:0030145">
    <property type="term" value="F:manganese ion binding"/>
    <property type="evidence" value="ECO:0007669"/>
    <property type="project" value="UniProtKB-UniRule"/>
</dbReference>
<reference evidence="12 13" key="1">
    <citation type="submission" date="2012-09" db="EMBL/GenBank/DDBJ databases">
        <title>Draft Genome Sequences of 6 Strains from Genus Thauera.</title>
        <authorList>
            <person name="Liu B."/>
            <person name="Shapleigh J.P."/>
            <person name="Frostegard A.H."/>
        </authorList>
    </citation>
    <scope>NUCLEOTIDE SEQUENCE [LARGE SCALE GENOMIC DNA]</scope>
    <source>
        <strain evidence="13">47Lol / DSM 12138</strain>
    </source>
</reference>
<keyword evidence="1 10" id="KW-1003">Cell membrane</keyword>
<dbReference type="InterPro" id="IPR029052">
    <property type="entry name" value="Metallo-depent_PP-like"/>
</dbReference>
<dbReference type="SUPFAM" id="SSF56300">
    <property type="entry name" value="Metallo-dependent phosphatases"/>
    <property type="match status" value="1"/>
</dbReference>
<comment type="function">
    <text evidence="10">Hydrolyzes the pyrophosphate bond of UDP-2,3-diacylglucosamine to yield 2,3-diacylglucosamine 1-phosphate (lipid X) and UMP by catalyzing the attack of water at the alpha-P atom. Involved in the biosynthesis of lipid A, a phosphorylated glycolipid that anchors the lipopolysaccharide to the outer membrane of the cell.</text>
</comment>